<comment type="subcellular location">
    <subcellularLocation>
        <location evidence="1">Membrane</location>
        <topology evidence="1">Multi-pass membrane protein</topology>
    </subcellularLocation>
</comment>
<dbReference type="PANTHER" id="PTHR12778">
    <property type="entry name" value="SOLUTE CARRIER FAMILY 33 ACETYL-COA TRANSPORTER -RELATED"/>
    <property type="match status" value="1"/>
</dbReference>
<name>A0A255ZAA3_9PROT</name>
<feature type="transmembrane region" description="Helical" evidence="6">
    <location>
        <begin position="41"/>
        <end position="62"/>
    </location>
</feature>
<dbReference type="EMBL" id="NOXU01000010">
    <property type="protein sequence ID" value="OYQ37795.1"/>
    <property type="molecule type" value="Genomic_DNA"/>
</dbReference>
<dbReference type="PANTHER" id="PTHR12778:SF10">
    <property type="entry name" value="MAJOR FACILITATOR SUPERFAMILY DOMAIN-CONTAINING PROTEIN 3"/>
    <property type="match status" value="1"/>
</dbReference>
<feature type="transmembrane region" description="Helical" evidence="6">
    <location>
        <begin position="74"/>
        <end position="92"/>
    </location>
</feature>
<feature type="transmembrane region" description="Helical" evidence="6">
    <location>
        <begin position="491"/>
        <end position="514"/>
    </location>
</feature>
<evidence type="ECO:0008006" key="9">
    <source>
        <dbReference type="Google" id="ProtNLM"/>
    </source>
</evidence>
<dbReference type="Gene3D" id="1.20.1250.20">
    <property type="entry name" value="MFS general substrate transporter like domains"/>
    <property type="match status" value="1"/>
</dbReference>
<accession>A0A255ZAA3</accession>
<reference evidence="7 8" key="1">
    <citation type="submission" date="2017-07" db="EMBL/GenBank/DDBJ databases">
        <title>Niveispirillum cyanobacteriorum sp. nov., isolated from cyanobacterial aggregates in a eutrophic lake.</title>
        <authorList>
            <person name="Cai H."/>
        </authorList>
    </citation>
    <scope>NUCLEOTIDE SEQUENCE [LARGE SCALE GENOMIC DNA]</scope>
    <source>
        <strain evidence="8">TH1-14</strain>
    </source>
</reference>
<dbReference type="NCBIfam" id="TIGR00901">
    <property type="entry name" value="2A0125"/>
    <property type="match status" value="1"/>
</dbReference>
<evidence type="ECO:0000256" key="1">
    <source>
        <dbReference type="ARBA" id="ARBA00004141"/>
    </source>
</evidence>
<keyword evidence="3 6" id="KW-0812">Transmembrane</keyword>
<feature type="transmembrane region" description="Helical" evidence="6">
    <location>
        <begin position="246"/>
        <end position="272"/>
    </location>
</feature>
<comment type="caution">
    <text evidence="7">The sequence shown here is derived from an EMBL/GenBank/DDBJ whole genome shotgun (WGS) entry which is preliminary data.</text>
</comment>
<evidence type="ECO:0000313" key="8">
    <source>
        <dbReference type="Proteomes" id="UP000216998"/>
    </source>
</evidence>
<dbReference type="AlphaFoldDB" id="A0A255ZAA3"/>
<feature type="transmembrane region" description="Helical" evidence="6">
    <location>
        <begin position="205"/>
        <end position="225"/>
    </location>
</feature>
<evidence type="ECO:0000256" key="2">
    <source>
        <dbReference type="ARBA" id="ARBA00022448"/>
    </source>
</evidence>
<feature type="transmembrane region" description="Helical" evidence="6">
    <location>
        <begin position="427"/>
        <end position="452"/>
    </location>
</feature>
<dbReference type="InterPro" id="IPR004752">
    <property type="entry name" value="AmpG_permease/AT-1"/>
</dbReference>
<sequence length="528" mass="54036">MEKRMDETGAGDGCPMPVVPAPTGGTASLARLGRPRVDSRALYLMMLGFSSGLPYLLAFSTLSLRLAQAGIEAALIGFMAWVSLLNNLKFLWAPVLDRYRAPGVGGLLGHRRGWAALCQLGVAGALFTQAHLDPATGLLPVALVAVLTVFWSSSQDIAIDAWRIELSRDAAETGVLAAAYLWGYRAAMVAGGGGTLFLAGTVGWAPAYTVAGGAMLALCLVIMLVPTPGGGDGDRPVMTPSKGLAGVLVTTGVVLLASALILAVGLAVPRVMAPLGGGPGRGDIVAGVGALALLPFLAAALSVPWVRRYGATSPLARSTATAGLVEFIAHYGWFGLVLLLFTALFRLGDLMMAAIGKTLYANVGFTAQTVGAVEGTLGLAAAITGVAVGGLSVGRLGLRRALVAGGVTAALGNLAFAWLSLSPPDTWRLALAVFLDGFGSGVVSAVFIVFLTGLTCRAHAGAQYALLISFAFLIPQLLAGTSGLLLDQLGYAWFFTCTGILALPALALVIPVTAAHVHRSQGQSPPPE</sequence>
<keyword evidence="8" id="KW-1185">Reference proteome</keyword>
<proteinExistence type="predicted"/>
<dbReference type="InterPro" id="IPR036259">
    <property type="entry name" value="MFS_trans_sf"/>
</dbReference>
<keyword evidence="2" id="KW-0813">Transport</keyword>
<evidence type="ECO:0000256" key="5">
    <source>
        <dbReference type="ARBA" id="ARBA00023136"/>
    </source>
</evidence>
<feature type="transmembrane region" description="Helical" evidence="6">
    <location>
        <begin position="365"/>
        <end position="389"/>
    </location>
</feature>
<evidence type="ECO:0000313" key="7">
    <source>
        <dbReference type="EMBL" id="OYQ37795.1"/>
    </source>
</evidence>
<feature type="transmembrane region" description="Helical" evidence="6">
    <location>
        <begin position="284"/>
        <end position="306"/>
    </location>
</feature>
<feature type="transmembrane region" description="Helical" evidence="6">
    <location>
        <begin position="175"/>
        <end position="199"/>
    </location>
</feature>
<gene>
    <name evidence="7" type="ORF">CHU95_00345</name>
</gene>
<feature type="transmembrane region" description="Helical" evidence="6">
    <location>
        <begin position="401"/>
        <end position="421"/>
    </location>
</feature>
<dbReference type="Proteomes" id="UP000216998">
    <property type="component" value="Unassembled WGS sequence"/>
</dbReference>
<dbReference type="SUPFAM" id="SSF103473">
    <property type="entry name" value="MFS general substrate transporter"/>
    <property type="match status" value="1"/>
</dbReference>
<keyword evidence="4 6" id="KW-1133">Transmembrane helix</keyword>
<keyword evidence="5 6" id="KW-0472">Membrane</keyword>
<evidence type="ECO:0000256" key="6">
    <source>
        <dbReference type="SAM" id="Phobius"/>
    </source>
</evidence>
<protein>
    <recommendedName>
        <fullName evidence="9">MFS transporter</fullName>
    </recommendedName>
</protein>
<feature type="transmembrane region" description="Helical" evidence="6">
    <location>
        <begin position="327"/>
        <end position="345"/>
    </location>
</feature>
<evidence type="ECO:0000256" key="3">
    <source>
        <dbReference type="ARBA" id="ARBA00022692"/>
    </source>
</evidence>
<organism evidence="7 8">
    <name type="scientific">Niveispirillum lacus</name>
    <dbReference type="NCBI Taxonomy" id="1981099"/>
    <lineage>
        <taxon>Bacteria</taxon>
        <taxon>Pseudomonadati</taxon>
        <taxon>Pseudomonadota</taxon>
        <taxon>Alphaproteobacteria</taxon>
        <taxon>Rhodospirillales</taxon>
        <taxon>Azospirillaceae</taxon>
        <taxon>Niveispirillum</taxon>
    </lineage>
</organism>
<dbReference type="GO" id="GO:0016020">
    <property type="term" value="C:membrane"/>
    <property type="evidence" value="ECO:0007669"/>
    <property type="project" value="UniProtKB-SubCell"/>
</dbReference>
<feature type="transmembrane region" description="Helical" evidence="6">
    <location>
        <begin position="464"/>
        <end position="485"/>
    </location>
</feature>
<evidence type="ECO:0000256" key="4">
    <source>
        <dbReference type="ARBA" id="ARBA00022989"/>
    </source>
</evidence>